<dbReference type="KEGG" id="ehn:H9Q80_00505"/>
<dbReference type="AlphaFoldDB" id="A0A7G9GNT9"/>
<reference evidence="1 2" key="1">
    <citation type="submission" date="2020-08" db="EMBL/GenBank/DDBJ databases">
        <authorList>
            <person name="Liu C."/>
            <person name="Sun Q."/>
        </authorList>
    </citation>
    <scope>NUCLEOTIDE SEQUENCE [LARGE SCALE GENOMIC DNA]</scope>
    <source>
        <strain evidence="1 2">NSJ-61</strain>
    </source>
</reference>
<keyword evidence="2" id="KW-1185">Reference proteome</keyword>
<dbReference type="EMBL" id="CP060636">
    <property type="protein sequence ID" value="QNM12471.1"/>
    <property type="molecule type" value="Genomic_DNA"/>
</dbReference>
<proteinExistence type="predicted"/>
<sequence>MKEHDFFKQQENFKKMISQMNTKDAMQYLIHMRLFKDEEDCIQHLKRFSNVEDAMKELFSKDCMFPGFDEEYSMINKHQMLDSILTLACRSDKLPYRYFDNISEDCSFLNGDYEYEESNWYLAHEMLPSFIDQIEQTCTYFHYDTIDDLKYLYATDLLSYYLCYIEAYETENKTDMELLKRIKKMFPKQKIPSFKNMKLKQIDTMILEASMQETSYGNDGYYDETTKSFYTDDDMMYMDIDEEDEIYRIELDKKEILKRFIDRLNPNRYDTDYLYNCFYGRKAFRNCKDAFRKYNILKDYECYEQNEITLACIGWCIKYGYSYKDLQVDIKQLKR</sequence>
<gene>
    <name evidence="1" type="ORF">H9Q80_00505</name>
</gene>
<protein>
    <submittedName>
        <fullName evidence="1">Uncharacterized protein</fullName>
    </submittedName>
</protein>
<dbReference type="RefSeq" id="WP_117536261.1">
    <property type="nucleotide sequence ID" value="NZ_CP060636.1"/>
</dbReference>
<name>A0A7G9GNT9_9FIRM</name>
<organism evidence="1 2">
    <name type="scientific">[Eubacterium] hominis</name>
    <dbReference type="NCBI Taxonomy" id="2764325"/>
    <lineage>
        <taxon>Bacteria</taxon>
        <taxon>Bacillati</taxon>
        <taxon>Bacillota</taxon>
        <taxon>Erysipelotrichia</taxon>
        <taxon>Erysipelotrichales</taxon>
        <taxon>Erysipelotrichaceae</taxon>
        <taxon>Amedibacillus</taxon>
    </lineage>
</organism>
<evidence type="ECO:0000313" key="2">
    <source>
        <dbReference type="Proteomes" id="UP000515856"/>
    </source>
</evidence>
<accession>A0A7G9GNT9</accession>
<dbReference type="Proteomes" id="UP000515856">
    <property type="component" value="Chromosome"/>
</dbReference>
<evidence type="ECO:0000313" key="1">
    <source>
        <dbReference type="EMBL" id="QNM12471.1"/>
    </source>
</evidence>